<sequence length="224" mass="24332">MNSYLTYFGNDHKERVNKAITHLQAGQGILLVDDENRENEGDLIFSAEKMSVKDMALMIRACSGIVCLCLTAEKAGALALAPMVNNNTSRYQTAFTVSIEAAAGVTTGVSAADRLHTIKTAIKPLALPEDLSRPGHVFPLIANKAGVFGRRGHTEGSVDLMQLSGFSPAAVLCELTNADGTMSKLREISEFAISHEFTVVSIEDIAQYRKYLEELQPEKQVILC</sequence>
<feature type="site" description="Essential for catalytic activity" evidence="12">
    <location>
        <position position="174"/>
    </location>
</feature>
<keyword evidence="10 12" id="KW-0456">Lyase</keyword>
<dbReference type="PANTHER" id="PTHR21327:SF38">
    <property type="entry name" value="3,4-DIHYDROXY-2-BUTANONE 4-PHOSPHATE SYNTHASE"/>
    <property type="match status" value="1"/>
</dbReference>
<dbReference type="NCBIfam" id="TIGR00506">
    <property type="entry name" value="ribB"/>
    <property type="match status" value="1"/>
</dbReference>
<organism evidence="14 15">
    <name type="scientific">Pedobacter cryoconitis</name>
    <dbReference type="NCBI Taxonomy" id="188932"/>
    <lineage>
        <taxon>Bacteria</taxon>
        <taxon>Pseudomonadati</taxon>
        <taxon>Bacteroidota</taxon>
        <taxon>Sphingobacteriia</taxon>
        <taxon>Sphingobacteriales</taxon>
        <taxon>Sphingobacteriaceae</taxon>
        <taxon>Pedobacter</taxon>
    </lineage>
</organism>
<dbReference type="AlphaFoldDB" id="A0A7W8YS66"/>
<feature type="binding site" evidence="12">
    <location>
        <begin position="150"/>
        <end position="154"/>
    </location>
    <ligand>
        <name>D-ribulose 5-phosphate</name>
        <dbReference type="ChEBI" id="CHEBI:58121"/>
    </ligand>
</feature>
<comment type="subunit">
    <text evidence="3 12 13">Homodimer.</text>
</comment>
<feature type="binding site" evidence="12">
    <location>
        <position position="153"/>
    </location>
    <ligand>
        <name>Mg(2+)</name>
        <dbReference type="ChEBI" id="CHEBI:18420"/>
        <label>2</label>
    </ligand>
</feature>
<protein>
    <recommendedName>
        <fullName evidence="5 12">3,4-dihydroxy-2-butanone 4-phosphate synthase</fullName>
        <shortName evidence="12 13">DHBP synthase</shortName>
        <ecNumber evidence="4 12">4.1.99.12</ecNumber>
    </recommendedName>
</protein>
<gene>
    <name evidence="12" type="primary">ribB</name>
    <name evidence="14" type="ORF">HDE69_001539</name>
</gene>
<keyword evidence="8 12" id="KW-0460">Magnesium</keyword>
<evidence type="ECO:0000256" key="11">
    <source>
        <dbReference type="ARBA" id="ARBA00060730"/>
    </source>
</evidence>
<dbReference type="Pfam" id="PF00926">
    <property type="entry name" value="DHBP_synthase"/>
    <property type="match status" value="1"/>
</dbReference>
<feature type="binding site" evidence="12">
    <location>
        <position position="38"/>
    </location>
    <ligand>
        <name>Mg(2+)</name>
        <dbReference type="ChEBI" id="CHEBI:18420"/>
        <label>1</label>
    </ligand>
</feature>
<comment type="pathway">
    <text evidence="2 12 13">Cofactor biosynthesis; riboflavin biosynthesis; 2-hydroxy-3-oxobutyl phosphate from D-ribulose 5-phosphate: step 1/1.</text>
</comment>
<dbReference type="InterPro" id="IPR000422">
    <property type="entry name" value="DHBP_synthase_RibB"/>
</dbReference>
<evidence type="ECO:0000256" key="3">
    <source>
        <dbReference type="ARBA" id="ARBA00011738"/>
    </source>
</evidence>
<comment type="cofactor">
    <cofactor evidence="12 13">
        <name>Mg(2+)</name>
        <dbReference type="ChEBI" id="CHEBI:18420"/>
    </cofactor>
    <cofactor evidence="12 13">
        <name>Mn(2+)</name>
        <dbReference type="ChEBI" id="CHEBI:29035"/>
    </cofactor>
    <text evidence="12 13">Binds 2 divalent metal cations per subunit. Magnesium or manganese.</text>
</comment>
<keyword evidence="6 12" id="KW-0686">Riboflavin biosynthesis</keyword>
<evidence type="ECO:0000256" key="6">
    <source>
        <dbReference type="ARBA" id="ARBA00022619"/>
    </source>
</evidence>
<proteinExistence type="inferred from homology"/>
<dbReference type="GO" id="GO:0030145">
    <property type="term" value="F:manganese ion binding"/>
    <property type="evidence" value="ECO:0007669"/>
    <property type="project" value="UniProtKB-UniRule"/>
</dbReference>
<dbReference type="UniPathway" id="UPA00275">
    <property type="reaction ID" value="UER00399"/>
</dbReference>
<evidence type="ECO:0000256" key="12">
    <source>
        <dbReference type="HAMAP-Rule" id="MF_00180"/>
    </source>
</evidence>
<evidence type="ECO:0000313" key="14">
    <source>
        <dbReference type="EMBL" id="MBB5620490.1"/>
    </source>
</evidence>
<dbReference type="FunFam" id="3.90.870.10:FF:000002">
    <property type="entry name" value="3,4-dihydroxy-2-butanone 4-phosphate synthase"/>
    <property type="match status" value="1"/>
</dbReference>
<evidence type="ECO:0000313" key="15">
    <source>
        <dbReference type="Proteomes" id="UP000537718"/>
    </source>
</evidence>
<comment type="catalytic activity">
    <reaction evidence="12 13">
        <text>D-ribulose 5-phosphate = (2S)-2-hydroxy-3-oxobutyl phosphate + formate + H(+)</text>
        <dbReference type="Rhea" id="RHEA:18457"/>
        <dbReference type="ChEBI" id="CHEBI:15378"/>
        <dbReference type="ChEBI" id="CHEBI:15740"/>
        <dbReference type="ChEBI" id="CHEBI:58121"/>
        <dbReference type="ChEBI" id="CHEBI:58830"/>
        <dbReference type="EC" id="4.1.99.12"/>
    </reaction>
</comment>
<dbReference type="Proteomes" id="UP000537718">
    <property type="component" value="Unassembled WGS sequence"/>
</dbReference>
<evidence type="ECO:0000256" key="7">
    <source>
        <dbReference type="ARBA" id="ARBA00022723"/>
    </source>
</evidence>
<accession>A0A7W8YS66</accession>
<dbReference type="InterPro" id="IPR017945">
    <property type="entry name" value="DHBP_synth_RibB-like_a/b_dom"/>
</dbReference>
<evidence type="ECO:0000256" key="1">
    <source>
        <dbReference type="ARBA" id="ARBA00002284"/>
    </source>
</evidence>
<dbReference type="EMBL" id="JACHCF010000003">
    <property type="protein sequence ID" value="MBB5620490.1"/>
    <property type="molecule type" value="Genomic_DNA"/>
</dbReference>
<comment type="caution">
    <text evidence="14">The sequence shown here is derived from an EMBL/GenBank/DDBJ whole genome shotgun (WGS) entry which is preliminary data.</text>
</comment>
<comment type="similarity">
    <text evidence="11 12 13">Belongs to the DHBP synthase family.</text>
</comment>
<dbReference type="SUPFAM" id="SSF55821">
    <property type="entry name" value="YrdC/RibB"/>
    <property type="match status" value="1"/>
</dbReference>
<evidence type="ECO:0000256" key="13">
    <source>
        <dbReference type="RuleBase" id="RU003843"/>
    </source>
</evidence>
<evidence type="ECO:0000256" key="9">
    <source>
        <dbReference type="ARBA" id="ARBA00023211"/>
    </source>
</evidence>
<evidence type="ECO:0000256" key="10">
    <source>
        <dbReference type="ARBA" id="ARBA00023239"/>
    </source>
</evidence>
<keyword evidence="9 12" id="KW-0464">Manganese</keyword>
<dbReference type="PANTHER" id="PTHR21327">
    <property type="entry name" value="GTP CYCLOHYDROLASE II-RELATED"/>
    <property type="match status" value="1"/>
</dbReference>
<name>A0A7W8YS66_9SPHI</name>
<evidence type="ECO:0000256" key="4">
    <source>
        <dbReference type="ARBA" id="ARBA00012153"/>
    </source>
</evidence>
<feature type="binding site" evidence="12">
    <location>
        <position position="38"/>
    </location>
    <ligand>
        <name>Mg(2+)</name>
        <dbReference type="ChEBI" id="CHEBI:18420"/>
        <label>2</label>
    </ligand>
</feature>
<feature type="binding site" evidence="12">
    <location>
        <begin position="37"/>
        <end position="38"/>
    </location>
    <ligand>
        <name>D-ribulose 5-phosphate</name>
        <dbReference type="ChEBI" id="CHEBI:58121"/>
    </ligand>
</feature>
<evidence type="ECO:0000256" key="8">
    <source>
        <dbReference type="ARBA" id="ARBA00022842"/>
    </source>
</evidence>
<reference evidence="14 15" key="1">
    <citation type="submission" date="2020-08" db="EMBL/GenBank/DDBJ databases">
        <title>Genomic Encyclopedia of Type Strains, Phase IV (KMG-V): Genome sequencing to study the core and pangenomes of soil and plant-associated prokaryotes.</title>
        <authorList>
            <person name="Whitman W."/>
        </authorList>
    </citation>
    <scope>NUCLEOTIDE SEQUENCE [LARGE SCALE GENOMIC DNA]</scope>
    <source>
        <strain evidence="14 15">MP7CTX6</strain>
    </source>
</reference>
<feature type="binding site" evidence="12">
    <location>
        <position position="42"/>
    </location>
    <ligand>
        <name>D-ribulose 5-phosphate</name>
        <dbReference type="ChEBI" id="CHEBI:58121"/>
    </ligand>
</feature>
<dbReference type="RefSeq" id="WP_183866513.1">
    <property type="nucleotide sequence ID" value="NZ_JACHCF010000003.1"/>
</dbReference>
<evidence type="ECO:0000256" key="5">
    <source>
        <dbReference type="ARBA" id="ARBA00018836"/>
    </source>
</evidence>
<dbReference type="EC" id="4.1.99.12" evidence="4 12"/>
<evidence type="ECO:0000256" key="2">
    <source>
        <dbReference type="ARBA" id="ARBA00004904"/>
    </source>
</evidence>
<dbReference type="Gene3D" id="3.90.870.10">
    <property type="entry name" value="DHBP synthase"/>
    <property type="match status" value="1"/>
</dbReference>
<feature type="site" description="Essential for catalytic activity" evidence="12">
    <location>
        <position position="136"/>
    </location>
</feature>
<keyword evidence="7 12" id="KW-0479">Metal-binding</keyword>
<dbReference type="GO" id="GO:0009231">
    <property type="term" value="P:riboflavin biosynthetic process"/>
    <property type="evidence" value="ECO:0007669"/>
    <property type="project" value="UniProtKB-UniRule"/>
</dbReference>
<dbReference type="GO" id="GO:0005829">
    <property type="term" value="C:cytosol"/>
    <property type="evidence" value="ECO:0007669"/>
    <property type="project" value="TreeGrafter"/>
</dbReference>
<dbReference type="GO" id="GO:0008686">
    <property type="term" value="F:3,4-dihydroxy-2-butanone-4-phosphate synthase activity"/>
    <property type="evidence" value="ECO:0007669"/>
    <property type="project" value="UniProtKB-UniRule"/>
</dbReference>
<dbReference type="HAMAP" id="MF_00180">
    <property type="entry name" value="RibB"/>
    <property type="match status" value="1"/>
</dbReference>
<comment type="function">
    <text evidence="1 12 13">Catalyzes the conversion of D-ribulose 5-phosphate to formate and 3,4-dihydroxy-2-butanone 4-phosphate.</text>
</comment>
<dbReference type="GO" id="GO:0000287">
    <property type="term" value="F:magnesium ion binding"/>
    <property type="evidence" value="ECO:0007669"/>
    <property type="project" value="UniProtKB-UniRule"/>
</dbReference>